<dbReference type="OrthoDB" id="5420642at2"/>
<accession>A0A1H0CVU4</accession>
<dbReference type="CDD" id="cd06664">
    <property type="entry name" value="IscU_like"/>
    <property type="match status" value="1"/>
</dbReference>
<evidence type="ECO:0000313" key="2">
    <source>
        <dbReference type="EMBL" id="SDN62017.1"/>
    </source>
</evidence>
<dbReference type="AlphaFoldDB" id="A0A1H0CVU4"/>
<dbReference type="GO" id="GO:0005506">
    <property type="term" value="F:iron ion binding"/>
    <property type="evidence" value="ECO:0007669"/>
    <property type="project" value="InterPro"/>
</dbReference>
<dbReference type="Gene3D" id="3.90.1010.10">
    <property type="match status" value="1"/>
</dbReference>
<sequence>MQEKLANICDEIQKKIYQETTVEFGEEFVKRWTNPNFVGRLETYTHMAKVKPSCGSVLEIYIVLEEDKIKEISFYTDGCGSDFVCAEVACELALGKTKDQALTLESKHILQVIPKLPLDKHGALYPPIKALQEALQKP</sequence>
<name>A0A1H0CVU4_9BACT</name>
<dbReference type="Proteomes" id="UP000199602">
    <property type="component" value="Unassembled WGS sequence"/>
</dbReference>
<dbReference type="RefSeq" id="WP_092064550.1">
    <property type="nucleotide sequence ID" value="NZ_FNIN01000003.1"/>
</dbReference>
<dbReference type="EMBL" id="FNIN01000003">
    <property type="protein sequence ID" value="SDN62017.1"/>
    <property type="molecule type" value="Genomic_DNA"/>
</dbReference>
<dbReference type="SUPFAM" id="SSF82649">
    <property type="entry name" value="SufE/NifU"/>
    <property type="match status" value="1"/>
</dbReference>
<dbReference type="InterPro" id="IPR002871">
    <property type="entry name" value="NIF_FeS_clus_asmbl_NifU_N"/>
</dbReference>
<reference evidence="2 3" key="1">
    <citation type="submission" date="2016-10" db="EMBL/GenBank/DDBJ databases">
        <authorList>
            <person name="de Groot N.N."/>
        </authorList>
    </citation>
    <scope>NUCLEOTIDE SEQUENCE [LARGE SCALE GENOMIC DNA]</scope>
    <source>
        <strain evidence="2 3">DSM 15269</strain>
    </source>
</reference>
<dbReference type="STRING" id="206665.SAMN04488516_103209"/>
<keyword evidence="3" id="KW-1185">Reference proteome</keyword>
<evidence type="ECO:0000313" key="3">
    <source>
        <dbReference type="Proteomes" id="UP000199602"/>
    </source>
</evidence>
<organism evidence="2 3">
    <name type="scientific">Desulfonauticus submarinus</name>
    <dbReference type="NCBI Taxonomy" id="206665"/>
    <lineage>
        <taxon>Bacteria</taxon>
        <taxon>Pseudomonadati</taxon>
        <taxon>Thermodesulfobacteriota</taxon>
        <taxon>Desulfovibrionia</taxon>
        <taxon>Desulfovibrionales</taxon>
        <taxon>Desulfonauticaceae</taxon>
        <taxon>Desulfonauticus</taxon>
    </lineage>
</organism>
<proteinExistence type="predicted"/>
<dbReference type="GO" id="GO:0051536">
    <property type="term" value="F:iron-sulfur cluster binding"/>
    <property type="evidence" value="ECO:0007669"/>
    <property type="project" value="InterPro"/>
</dbReference>
<protein>
    <submittedName>
        <fullName evidence="2">NifU-like N terminal domain-containing protein</fullName>
    </submittedName>
</protein>
<dbReference type="GO" id="GO:0016226">
    <property type="term" value="P:iron-sulfur cluster assembly"/>
    <property type="evidence" value="ECO:0007669"/>
    <property type="project" value="InterPro"/>
</dbReference>
<dbReference type="Pfam" id="PF01592">
    <property type="entry name" value="NifU_N"/>
    <property type="match status" value="1"/>
</dbReference>
<dbReference type="PANTHER" id="PTHR10093">
    <property type="entry name" value="IRON-SULFUR CLUSTER ASSEMBLY ENZYME NIFU HOMOLOG"/>
    <property type="match status" value="1"/>
</dbReference>
<feature type="domain" description="NIF system FeS cluster assembly NifU N-terminal" evidence="1">
    <location>
        <begin position="27"/>
        <end position="135"/>
    </location>
</feature>
<evidence type="ECO:0000259" key="1">
    <source>
        <dbReference type="Pfam" id="PF01592"/>
    </source>
</evidence>
<gene>
    <name evidence="2" type="ORF">SAMN04488516_103209</name>
</gene>